<dbReference type="RefSeq" id="WP_189373331.1">
    <property type="nucleotide sequence ID" value="NZ_BMYW01000003.1"/>
</dbReference>
<keyword evidence="1 3" id="KW-0694">RNA-binding</keyword>
<accession>A0ABQ2YJM4</accession>
<evidence type="ECO:0000313" key="6">
    <source>
        <dbReference type="EMBL" id="GGX86583.1"/>
    </source>
</evidence>
<dbReference type="Gene3D" id="3.10.290.10">
    <property type="entry name" value="RNA-binding S4 domain"/>
    <property type="match status" value="1"/>
</dbReference>
<dbReference type="SUPFAM" id="SSF53335">
    <property type="entry name" value="S-adenosyl-L-methionine-dependent methyltransferases"/>
    <property type="match status" value="1"/>
</dbReference>
<dbReference type="InterPro" id="IPR047048">
    <property type="entry name" value="TlyA"/>
</dbReference>
<dbReference type="InterPro" id="IPR036986">
    <property type="entry name" value="S4_RNA-bd_sf"/>
</dbReference>
<evidence type="ECO:0000259" key="4">
    <source>
        <dbReference type="Pfam" id="PF01479"/>
    </source>
</evidence>
<reference evidence="7" key="1">
    <citation type="journal article" date="2019" name="Int. J. Syst. Evol. Microbiol.">
        <title>The Global Catalogue of Microorganisms (GCM) 10K type strain sequencing project: providing services to taxonomists for standard genome sequencing and annotation.</title>
        <authorList>
            <consortium name="The Broad Institute Genomics Platform"/>
            <consortium name="The Broad Institute Genome Sequencing Center for Infectious Disease"/>
            <person name="Wu L."/>
            <person name="Ma J."/>
        </authorList>
    </citation>
    <scope>NUCLEOTIDE SEQUENCE [LARGE SCALE GENOMIC DNA]</scope>
    <source>
        <strain evidence="7">KCTC 32041</strain>
    </source>
</reference>
<keyword evidence="7" id="KW-1185">Reference proteome</keyword>
<dbReference type="PROSITE" id="PS50889">
    <property type="entry name" value="S4"/>
    <property type="match status" value="1"/>
</dbReference>
<dbReference type="InterPro" id="IPR029063">
    <property type="entry name" value="SAM-dependent_MTases_sf"/>
</dbReference>
<protein>
    <submittedName>
        <fullName evidence="6">TlyA family rRNA (Cytidine-2'-O)-methyltransferase</fullName>
    </submittedName>
</protein>
<organism evidence="6 7">
    <name type="scientific">Vogesella alkaliphila</name>
    <dbReference type="NCBI Taxonomy" id="1193621"/>
    <lineage>
        <taxon>Bacteria</taxon>
        <taxon>Pseudomonadati</taxon>
        <taxon>Pseudomonadota</taxon>
        <taxon>Betaproteobacteria</taxon>
        <taxon>Neisseriales</taxon>
        <taxon>Chromobacteriaceae</taxon>
        <taxon>Vogesella</taxon>
    </lineage>
</organism>
<evidence type="ECO:0000256" key="3">
    <source>
        <dbReference type="PROSITE-ProRule" id="PRU00182"/>
    </source>
</evidence>
<dbReference type="PANTHER" id="PTHR32319:SF0">
    <property type="entry name" value="BACTERIAL HEMOLYSIN-LIKE PROTEIN"/>
    <property type="match status" value="1"/>
</dbReference>
<dbReference type="SUPFAM" id="SSF55174">
    <property type="entry name" value="Alpha-L RNA-binding motif"/>
    <property type="match status" value="1"/>
</dbReference>
<dbReference type="PIRSF" id="PIRSF005578">
    <property type="entry name" value="TlyA"/>
    <property type="match status" value="1"/>
</dbReference>
<dbReference type="InterPro" id="IPR002877">
    <property type="entry name" value="RNA_MeTrfase_FtsJ_dom"/>
</dbReference>
<evidence type="ECO:0000256" key="1">
    <source>
        <dbReference type="ARBA" id="ARBA00022884"/>
    </source>
</evidence>
<feature type="domain" description="RNA-binding S4" evidence="4">
    <location>
        <begin position="2"/>
        <end position="31"/>
    </location>
</feature>
<comment type="caution">
    <text evidence="6">The sequence shown here is derived from an EMBL/GenBank/DDBJ whole genome shotgun (WGS) entry which is preliminary data.</text>
</comment>
<dbReference type="CDD" id="cd00165">
    <property type="entry name" value="S4"/>
    <property type="match status" value="1"/>
</dbReference>
<dbReference type="Gene3D" id="3.40.50.150">
    <property type="entry name" value="Vaccinia Virus protein VP39"/>
    <property type="match status" value="1"/>
</dbReference>
<proteinExistence type="inferred from homology"/>
<gene>
    <name evidence="6" type="ORF">GCM10011290_13110</name>
</gene>
<dbReference type="InterPro" id="IPR004538">
    <property type="entry name" value="Hemolysin_A/TlyA"/>
</dbReference>
<dbReference type="Proteomes" id="UP000600877">
    <property type="component" value="Unassembled WGS sequence"/>
</dbReference>
<dbReference type="PANTHER" id="PTHR32319">
    <property type="entry name" value="BACTERIAL HEMOLYSIN-LIKE PROTEIN"/>
    <property type="match status" value="1"/>
</dbReference>
<name>A0ABQ2YJM4_9NEIS</name>
<dbReference type="Pfam" id="PF01728">
    <property type="entry name" value="FtsJ"/>
    <property type="match status" value="1"/>
</dbReference>
<comment type="similarity">
    <text evidence="2">Belongs to the TlyA family.</text>
</comment>
<feature type="domain" description="Ribosomal RNA methyltransferase FtsJ" evidence="5">
    <location>
        <begin position="63"/>
        <end position="250"/>
    </location>
</feature>
<dbReference type="Pfam" id="PF01479">
    <property type="entry name" value="S4"/>
    <property type="match status" value="1"/>
</dbReference>
<evidence type="ECO:0000259" key="5">
    <source>
        <dbReference type="Pfam" id="PF01728"/>
    </source>
</evidence>
<evidence type="ECO:0000256" key="2">
    <source>
        <dbReference type="ARBA" id="ARBA00029460"/>
    </source>
</evidence>
<sequence length="254" mass="26836">MQRVDLLLVELGLAPSRTAAQALIAAGRVSVEDGGQLRDIGKASQKLPADSRFVIVPDEADRYVSRGGLKMAGALAQAGLRIDGWTALDVGQSTGGFSDCLLQAGARRVVGVDVGHDQLAPRLAADPRIVAFEGVNARALDHAALLAANDGAPFDLMVCDVSFISLALVYPSALPLIRPGGYLLSLVKPQFEVGREGLGHGGIVRDAQLYAGVEQKISALVAELGFRRLGWFDSPIKGGDGNREFFIFAQRHPA</sequence>
<evidence type="ECO:0000313" key="7">
    <source>
        <dbReference type="Proteomes" id="UP000600877"/>
    </source>
</evidence>
<dbReference type="EMBL" id="BMYW01000003">
    <property type="protein sequence ID" value="GGX86583.1"/>
    <property type="molecule type" value="Genomic_DNA"/>
</dbReference>
<dbReference type="InterPro" id="IPR002942">
    <property type="entry name" value="S4_RNA-bd"/>
</dbReference>